<gene>
    <name evidence="1" type="ORF">EDD73_12146</name>
</gene>
<comment type="caution">
    <text evidence="1">The sequence shown here is derived from an EMBL/GenBank/DDBJ whole genome shotgun (WGS) entry which is preliminary data.</text>
</comment>
<dbReference type="RefSeq" id="WP_207668872.1">
    <property type="nucleotide sequence ID" value="NZ_JAOQNU010000020.1"/>
</dbReference>
<evidence type="ECO:0000313" key="1">
    <source>
        <dbReference type="EMBL" id="TCP62548.1"/>
    </source>
</evidence>
<evidence type="ECO:0000313" key="2">
    <source>
        <dbReference type="Proteomes" id="UP000294813"/>
    </source>
</evidence>
<dbReference type="EMBL" id="SLXT01000021">
    <property type="protein sequence ID" value="TCP62548.1"/>
    <property type="molecule type" value="Genomic_DNA"/>
</dbReference>
<organism evidence="1 2">
    <name type="scientific">Heliophilum fasciatum</name>
    <dbReference type="NCBI Taxonomy" id="35700"/>
    <lineage>
        <taxon>Bacteria</taxon>
        <taxon>Bacillati</taxon>
        <taxon>Bacillota</taxon>
        <taxon>Clostridia</taxon>
        <taxon>Eubacteriales</taxon>
        <taxon>Heliobacteriaceae</taxon>
        <taxon>Heliophilum</taxon>
    </lineage>
</organism>
<name>A0A4R2RIK7_9FIRM</name>
<dbReference type="Proteomes" id="UP000294813">
    <property type="component" value="Unassembled WGS sequence"/>
</dbReference>
<protein>
    <submittedName>
        <fullName evidence="1">Uncharacterized protein</fullName>
    </submittedName>
</protein>
<proteinExistence type="predicted"/>
<keyword evidence="2" id="KW-1185">Reference proteome</keyword>
<reference evidence="1 2" key="1">
    <citation type="submission" date="2019-03" db="EMBL/GenBank/DDBJ databases">
        <title>Genomic Encyclopedia of Type Strains, Phase IV (KMG-IV): sequencing the most valuable type-strain genomes for metagenomic binning, comparative biology and taxonomic classification.</title>
        <authorList>
            <person name="Goeker M."/>
        </authorList>
    </citation>
    <scope>NUCLEOTIDE SEQUENCE [LARGE SCALE GENOMIC DNA]</scope>
    <source>
        <strain evidence="1 2">DSM 11170</strain>
    </source>
</reference>
<accession>A0A4R2RIK7</accession>
<dbReference type="AlphaFoldDB" id="A0A4R2RIK7"/>
<sequence length="118" mass="13658">MSADSHDYKDSFRKAVTQLVSQDMPVPWRVKAVDDLIEAYVAQVGEVPDGQQLERLANYLLRDSVNQPDKVSRTEYPALNEGQWKLRCRREMSSEHVGVMATCSKDRMRKKRYYCESA</sequence>